<dbReference type="GO" id="GO:0019120">
    <property type="term" value="F:hydrolase activity, acting on acid halide bonds, in C-halide compounds"/>
    <property type="evidence" value="ECO:0007669"/>
    <property type="project" value="InterPro"/>
</dbReference>
<comment type="caution">
    <text evidence="3">The sequence shown here is derived from an EMBL/GenBank/DDBJ whole genome shotgun (WGS) entry which is preliminary data.</text>
</comment>
<dbReference type="InterPro" id="IPR051540">
    <property type="entry name" value="S-2-haloacid_dehalogenase"/>
</dbReference>
<dbReference type="PANTHER" id="PTHR43316:SF3">
    <property type="entry name" value="HALOACID DEHALOGENASE, TYPE II (AFU_ORTHOLOGUE AFUA_2G07750)-RELATED"/>
    <property type="match status" value="1"/>
</dbReference>
<keyword evidence="2" id="KW-0378">Hydrolase</keyword>
<evidence type="ECO:0000313" key="3">
    <source>
        <dbReference type="EMBL" id="KAF9479218.1"/>
    </source>
</evidence>
<gene>
    <name evidence="3" type="ORF">BDN70DRAFT_879089</name>
</gene>
<dbReference type="PRINTS" id="PR00413">
    <property type="entry name" value="HADHALOGNASE"/>
</dbReference>
<accession>A0A9P5Z1Y7</accession>
<dbReference type="InterPro" id="IPR023214">
    <property type="entry name" value="HAD_sf"/>
</dbReference>
<dbReference type="EMBL" id="MU155218">
    <property type="protein sequence ID" value="KAF9479218.1"/>
    <property type="molecule type" value="Genomic_DNA"/>
</dbReference>
<dbReference type="SFLD" id="SFLDG01129">
    <property type="entry name" value="C1.5:_HAD__Beta-PGM__Phosphata"/>
    <property type="match status" value="1"/>
</dbReference>
<dbReference type="InterPro" id="IPR006439">
    <property type="entry name" value="HAD-SF_hydro_IA"/>
</dbReference>
<evidence type="ECO:0000313" key="4">
    <source>
        <dbReference type="Proteomes" id="UP000807469"/>
    </source>
</evidence>
<dbReference type="SFLD" id="SFLDS00003">
    <property type="entry name" value="Haloacid_Dehalogenase"/>
    <property type="match status" value="1"/>
</dbReference>
<comment type="similarity">
    <text evidence="1">Belongs to the HAD-like hydrolase superfamily. S-2-haloalkanoic acid dehalogenase family.</text>
</comment>
<keyword evidence="4" id="KW-1185">Reference proteome</keyword>
<dbReference type="InterPro" id="IPR023198">
    <property type="entry name" value="PGP-like_dom2"/>
</dbReference>
<dbReference type="NCBIfam" id="TIGR01493">
    <property type="entry name" value="HAD-SF-IA-v2"/>
    <property type="match status" value="1"/>
</dbReference>
<protein>
    <submittedName>
        <fullName evidence="3">Haloacid dehalogenase</fullName>
    </submittedName>
</protein>
<dbReference type="PANTHER" id="PTHR43316">
    <property type="entry name" value="HYDROLASE, HALOACID DELAHOGENASE-RELATED"/>
    <property type="match status" value="1"/>
</dbReference>
<name>A0A9P5Z1Y7_9AGAR</name>
<dbReference type="SUPFAM" id="SSF56784">
    <property type="entry name" value="HAD-like"/>
    <property type="match status" value="1"/>
</dbReference>
<organism evidence="3 4">
    <name type="scientific">Pholiota conissans</name>
    <dbReference type="NCBI Taxonomy" id="109636"/>
    <lineage>
        <taxon>Eukaryota</taxon>
        <taxon>Fungi</taxon>
        <taxon>Dikarya</taxon>
        <taxon>Basidiomycota</taxon>
        <taxon>Agaricomycotina</taxon>
        <taxon>Agaricomycetes</taxon>
        <taxon>Agaricomycetidae</taxon>
        <taxon>Agaricales</taxon>
        <taxon>Agaricineae</taxon>
        <taxon>Strophariaceae</taxon>
        <taxon>Pholiota</taxon>
    </lineage>
</organism>
<evidence type="ECO:0000256" key="1">
    <source>
        <dbReference type="ARBA" id="ARBA00008106"/>
    </source>
</evidence>
<dbReference type="GO" id="GO:0016791">
    <property type="term" value="F:phosphatase activity"/>
    <property type="evidence" value="ECO:0007669"/>
    <property type="project" value="UniProtKB-ARBA"/>
</dbReference>
<dbReference type="OrthoDB" id="2363873at2759"/>
<sequence length="245" mass="26990">MAPIKAFLFDVFGTVVDWRSSVVAELETLGKEHGQSADWGKFAQEWRNGYLKTTRLIAEGTAAGPLNVDAMHKKILDSLLSEQEWAHLGSAWDEKTRQHLNLVWHRLNAWPDSVEGLQALKKHAIIATLSNGNVRLLIDMAKHAGLPWDTIFSTELFNTFKPNPRAYTEAMRHLSLPPENCAMVAAHIYDLRAAASQGMLTVYVPRLGEDAPELQKEVKAKADGGDVDYVLSSFAELAGLAAGGD</sequence>
<reference evidence="3" key="1">
    <citation type="submission" date="2020-11" db="EMBL/GenBank/DDBJ databases">
        <authorList>
            <consortium name="DOE Joint Genome Institute"/>
            <person name="Ahrendt S."/>
            <person name="Riley R."/>
            <person name="Andreopoulos W."/>
            <person name="Labutti K."/>
            <person name="Pangilinan J."/>
            <person name="Ruiz-Duenas F.J."/>
            <person name="Barrasa J.M."/>
            <person name="Sanchez-Garcia M."/>
            <person name="Camarero S."/>
            <person name="Miyauchi S."/>
            <person name="Serrano A."/>
            <person name="Linde D."/>
            <person name="Babiker R."/>
            <person name="Drula E."/>
            <person name="Ayuso-Fernandez I."/>
            <person name="Pacheco R."/>
            <person name="Padilla G."/>
            <person name="Ferreira P."/>
            <person name="Barriuso J."/>
            <person name="Kellner H."/>
            <person name="Castanera R."/>
            <person name="Alfaro M."/>
            <person name="Ramirez L."/>
            <person name="Pisabarro A.G."/>
            <person name="Kuo A."/>
            <person name="Tritt A."/>
            <person name="Lipzen A."/>
            <person name="He G."/>
            <person name="Yan M."/>
            <person name="Ng V."/>
            <person name="Cullen D."/>
            <person name="Martin F."/>
            <person name="Rosso M.-N."/>
            <person name="Henrissat B."/>
            <person name="Hibbett D."/>
            <person name="Martinez A.T."/>
            <person name="Grigoriev I.V."/>
        </authorList>
    </citation>
    <scope>NUCLEOTIDE SEQUENCE</scope>
    <source>
        <strain evidence="3">CIRM-BRFM 674</strain>
    </source>
</reference>
<dbReference type="InterPro" id="IPR036412">
    <property type="entry name" value="HAD-like_sf"/>
</dbReference>
<dbReference type="NCBIfam" id="TIGR01428">
    <property type="entry name" value="HAD_type_II"/>
    <property type="match status" value="1"/>
</dbReference>
<dbReference type="AlphaFoldDB" id="A0A9P5Z1Y7"/>
<dbReference type="Proteomes" id="UP000807469">
    <property type="component" value="Unassembled WGS sequence"/>
</dbReference>
<dbReference type="Gene3D" id="1.10.150.240">
    <property type="entry name" value="Putative phosphatase, domain 2"/>
    <property type="match status" value="1"/>
</dbReference>
<dbReference type="InterPro" id="IPR006328">
    <property type="entry name" value="2-HAD"/>
</dbReference>
<proteinExistence type="inferred from homology"/>
<evidence type="ECO:0000256" key="2">
    <source>
        <dbReference type="ARBA" id="ARBA00022801"/>
    </source>
</evidence>
<dbReference type="Pfam" id="PF00702">
    <property type="entry name" value="Hydrolase"/>
    <property type="match status" value="1"/>
</dbReference>
<dbReference type="Gene3D" id="3.40.50.1000">
    <property type="entry name" value="HAD superfamily/HAD-like"/>
    <property type="match status" value="1"/>
</dbReference>